<proteinExistence type="predicted"/>
<name>A0AAW1V413_9CUCU</name>
<evidence type="ECO:0008006" key="3">
    <source>
        <dbReference type="Google" id="ProtNLM"/>
    </source>
</evidence>
<evidence type="ECO:0000313" key="2">
    <source>
        <dbReference type="Proteomes" id="UP001431783"/>
    </source>
</evidence>
<evidence type="ECO:0000313" key="1">
    <source>
        <dbReference type="EMBL" id="KAK9889999.1"/>
    </source>
</evidence>
<comment type="caution">
    <text evidence="1">The sequence shown here is derived from an EMBL/GenBank/DDBJ whole genome shotgun (WGS) entry which is preliminary data.</text>
</comment>
<gene>
    <name evidence="1" type="ORF">WA026_008813</name>
</gene>
<reference evidence="1 2" key="1">
    <citation type="submission" date="2023-03" db="EMBL/GenBank/DDBJ databases">
        <title>Genome insight into feeding habits of ladybird beetles.</title>
        <authorList>
            <person name="Li H.-S."/>
            <person name="Huang Y.-H."/>
            <person name="Pang H."/>
        </authorList>
    </citation>
    <scope>NUCLEOTIDE SEQUENCE [LARGE SCALE GENOMIC DNA]</scope>
    <source>
        <strain evidence="1">SYSU_2023b</strain>
        <tissue evidence="1">Whole body</tissue>
    </source>
</reference>
<keyword evidence="2" id="KW-1185">Reference proteome</keyword>
<organism evidence="1 2">
    <name type="scientific">Henosepilachna vigintioctopunctata</name>
    <dbReference type="NCBI Taxonomy" id="420089"/>
    <lineage>
        <taxon>Eukaryota</taxon>
        <taxon>Metazoa</taxon>
        <taxon>Ecdysozoa</taxon>
        <taxon>Arthropoda</taxon>
        <taxon>Hexapoda</taxon>
        <taxon>Insecta</taxon>
        <taxon>Pterygota</taxon>
        <taxon>Neoptera</taxon>
        <taxon>Endopterygota</taxon>
        <taxon>Coleoptera</taxon>
        <taxon>Polyphaga</taxon>
        <taxon>Cucujiformia</taxon>
        <taxon>Coccinelloidea</taxon>
        <taxon>Coccinellidae</taxon>
        <taxon>Epilachninae</taxon>
        <taxon>Epilachnini</taxon>
        <taxon>Henosepilachna</taxon>
    </lineage>
</organism>
<sequence length="221" mass="25879">MQKDMVKYFTTPVHKVASRLKTQEKVRYPRPRAKRKIIGRNEFERLFAIYKPLTWSTRPETFRKTNEKAKCEGDYGAHFFASKLKKIMSKQHKKVSCRHCLAAEVITRNEEKGLVANMPRNRKRLTERGQTSADVMMQAVNAIGPNNSIRSVAKDYNINYRTPARYYKKYNKENVPLSVGYVKVRQVFNDDEENNLSKYLQITAGIYFGLSPLEVRKLWMC</sequence>
<protein>
    <recommendedName>
        <fullName evidence="3">HTH psq-type domain-containing protein</fullName>
    </recommendedName>
</protein>
<dbReference type="EMBL" id="JARQZJ010000124">
    <property type="protein sequence ID" value="KAK9889999.1"/>
    <property type="molecule type" value="Genomic_DNA"/>
</dbReference>
<dbReference type="Proteomes" id="UP001431783">
    <property type="component" value="Unassembled WGS sequence"/>
</dbReference>
<accession>A0AAW1V413</accession>
<dbReference type="AlphaFoldDB" id="A0AAW1V413"/>